<organism evidence="2 3">
    <name type="scientific">Anoxybacteroides rupiense</name>
    <dbReference type="NCBI Taxonomy" id="311460"/>
    <lineage>
        <taxon>Bacteria</taxon>
        <taxon>Bacillati</taxon>
        <taxon>Bacillota</taxon>
        <taxon>Bacilli</taxon>
        <taxon>Bacillales</taxon>
        <taxon>Anoxybacillaceae</taxon>
        <taxon>Anoxybacteroides</taxon>
    </lineage>
</organism>
<dbReference type="EMBL" id="JARTLI010000035">
    <property type="protein sequence ID" value="MED5052820.1"/>
    <property type="molecule type" value="Genomic_DNA"/>
</dbReference>
<reference evidence="2 3" key="1">
    <citation type="submission" date="2023-03" db="EMBL/GenBank/DDBJ databases">
        <title>Bacillus Genome Sequencing.</title>
        <authorList>
            <person name="Dunlap C."/>
        </authorList>
    </citation>
    <scope>NUCLEOTIDE SEQUENCE [LARGE SCALE GENOMIC DNA]</scope>
    <source>
        <strain evidence="2 3">NRS-38</strain>
    </source>
</reference>
<evidence type="ECO:0000256" key="1">
    <source>
        <dbReference type="SAM" id="MobiDB-lite"/>
    </source>
</evidence>
<dbReference type="RefSeq" id="WP_161491048.1">
    <property type="nucleotide sequence ID" value="NZ_JAHSSG010000020.1"/>
</dbReference>
<feature type="region of interest" description="Disordered" evidence="1">
    <location>
        <begin position="1"/>
        <end position="23"/>
    </location>
</feature>
<evidence type="ECO:0000313" key="2">
    <source>
        <dbReference type="EMBL" id="MED5052820.1"/>
    </source>
</evidence>
<sequence length="56" mass="6159">MSHRKKADRKYGQSEGVEKNGGSAAVTLLSPPDIIGMVIYEQEADLCLLLNRDARL</sequence>
<protein>
    <submittedName>
        <fullName evidence="2">Uncharacterized protein</fullName>
    </submittedName>
</protein>
<proteinExistence type="predicted"/>
<comment type="caution">
    <text evidence="2">The sequence shown here is derived from an EMBL/GenBank/DDBJ whole genome shotgun (WGS) entry which is preliminary data.</text>
</comment>
<dbReference type="Proteomes" id="UP001339962">
    <property type="component" value="Unassembled WGS sequence"/>
</dbReference>
<feature type="compositionally biased region" description="Basic and acidic residues" evidence="1">
    <location>
        <begin position="9"/>
        <end position="18"/>
    </location>
</feature>
<gene>
    <name evidence="2" type="ORF">P9850_13490</name>
</gene>
<name>A0ABD5IWV4_9BACL</name>
<evidence type="ECO:0000313" key="3">
    <source>
        <dbReference type="Proteomes" id="UP001339962"/>
    </source>
</evidence>
<accession>A0ABD5IWV4</accession>
<dbReference type="AlphaFoldDB" id="A0ABD5IWV4"/>